<dbReference type="RefSeq" id="WP_069991166.1">
    <property type="nucleotide sequence ID" value="NZ_LJGV01000022.1"/>
</dbReference>
<feature type="transmembrane region" description="Helical" evidence="1">
    <location>
        <begin position="55"/>
        <end position="75"/>
    </location>
</feature>
<keyword evidence="1" id="KW-0812">Transmembrane</keyword>
<reference evidence="2 3" key="1">
    <citation type="journal article" date="2016" name="Front. Microbiol.">
        <title>Comparative Genomics Analysis of Streptomyces Species Reveals Their Adaptation to the Marine Environment and Their Diversity at the Genomic Level.</title>
        <authorList>
            <person name="Tian X."/>
            <person name="Zhang Z."/>
            <person name="Yang T."/>
            <person name="Chen M."/>
            <person name="Li J."/>
            <person name="Chen F."/>
            <person name="Yang J."/>
            <person name="Li W."/>
            <person name="Zhang B."/>
            <person name="Zhang Z."/>
            <person name="Wu J."/>
            <person name="Zhang C."/>
            <person name="Long L."/>
            <person name="Xiao J."/>
        </authorList>
    </citation>
    <scope>NUCLEOTIDE SEQUENCE [LARGE SCALE GENOMIC DNA]</scope>
    <source>
        <strain evidence="2 3">SCSIO M10379</strain>
    </source>
</reference>
<feature type="transmembrane region" description="Helical" evidence="1">
    <location>
        <begin position="87"/>
        <end position="109"/>
    </location>
</feature>
<dbReference type="EMBL" id="LJGV01000022">
    <property type="protein sequence ID" value="OEU97719.1"/>
    <property type="molecule type" value="Genomic_DNA"/>
</dbReference>
<name>A0A1E7K1C4_9ACTN</name>
<sequence length="142" mass="14698">MEAAQARAALARRDAVQGAGQRAHAEWYARYLLGFLGFTVLLLGAAAAARTAPAAAVTLNAVGAVLGMAAMGYAGTRPVVTRRFHRFHLVFSAGWSALYVTAVVTGSVWPGGAPALWWPAALAVLAAWTLGAALLARRAGAR</sequence>
<keyword evidence="1" id="KW-1133">Transmembrane helix</keyword>
<dbReference type="PATRIC" id="fig|943816.4.peg.857"/>
<dbReference type="Proteomes" id="UP000175829">
    <property type="component" value="Unassembled WGS sequence"/>
</dbReference>
<evidence type="ECO:0000256" key="1">
    <source>
        <dbReference type="SAM" id="Phobius"/>
    </source>
</evidence>
<proteinExistence type="predicted"/>
<evidence type="ECO:0000313" key="2">
    <source>
        <dbReference type="EMBL" id="OEU97719.1"/>
    </source>
</evidence>
<keyword evidence="1" id="KW-0472">Membrane</keyword>
<comment type="caution">
    <text evidence="2">The sequence shown here is derived from an EMBL/GenBank/DDBJ whole genome shotgun (WGS) entry which is preliminary data.</text>
</comment>
<feature type="transmembrane region" description="Helical" evidence="1">
    <location>
        <begin position="31"/>
        <end position="49"/>
    </location>
</feature>
<feature type="transmembrane region" description="Helical" evidence="1">
    <location>
        <begin position="115"/>
        <end position="136"/>
    </location>
</feature>
<accession>A0A1E7K1C4</accession>
<evidence type="ECO:0000313" key="3">
    <source>
        <dbReference type="Proteomes" id="UP000175829"/>
    </source>
</evidence>
<gene>
    <name evidence="2" type="ORF">AN217_07415</name>
</gene>
<organism evidence="2 3">
    <name type="scientific">Streptomyces qinglanensis</name>
    <dbReference type="NCBI Taxonomy" id="943816"/>
    <lineage>
        <taxon>Bacteria</taxon>
        <taxon>Bacillati</taxon>
        <taxon>Actinomycetota</taxon>
        <taxon>Actinomycetes</taxon>
        <taxon>Kitasatosporales</taxon>
        <taxon>Streptomycetaceae</taxon>
        <taxon>Streptomyces</taxon>
    </lineage>
</organism>
<protein>
    <submittedName>
        <fullName evidence="2">Uncharacterized protein</fullName>
    </submittedName>
</protein>
<dbReference type="AlphaFoldDB" id="A0A1E7K1C4"/>